<dbReference type="InterPro" id="IPR036770">
    <property type="entry name" value="Ankyrin_rpt-contain_sf"/>
</dbReference>
<dbReference type="SMART" id="SM00248">
    <property type="entry name" value="ANK"/>
    <property type="match status" value="9"/>
</dbReference>
<dbReference type="InterPro" id="IPR050889">
    <property type="entry name" value="Dendritic_Spine_Reg/Scaffold"/>
</dbReference>
<keyword evidence="6" id="KW-1185">Reference proteome</keyword>
<name>A0A8J6CDK5_DIALT</name>
<dbReference type="Proteomes" id="UP000751190">
    <property type="component" value="Unassembled WGS sequence"/>
</dbReference>
<keyword evidence="2 3" id="KW-0040">ANK repeat</keyword>
<dbReference type="EMBL" id="JAGTXO010000006">
    <property type="protein sequence ID" value="KAG8467181.1"/>
    <property type="molecule type" value="Genomic_DNA"/>
</dbReference>
<evidence type="ECO:0000256" key="1">
    <source>
        <dbReference type="ARBA" id="ARBA00022737"/>
    </source>
</evidence>
<feature type="repeat" description="ANK" evidence="3">
    <location>
        <begin position="326"/>
        <end position="358"/>
    </location>
</feature>
<proteinExistence type="predicted"/>
<feature type="region of interest" description="Disordered" evidence="4">
    <location>
        <begin position="509"/>
        <end position="534"/>
    </location>
</feature>
<feature type="compositionally biased region" description="Low complexity" evidence="4">
    <location>
        <begin position="656"/>
        <end position="669"/>
    </location>
</feature>
<evidence type="ECO:0000313" key="5">
    <source>
        <dbReference type="EMBL" id="KAG8467181.1"/>
    </source>
</evidence>
<reference evidence="5" key="1">
    <citation type="submission" date="2021-05" db="EMBL/GenBank/DDBJ databases">
        <title>The genome of the haptophyte Pavlova lutheri (Diacronema luteri, Pavlovales) - a model for lipid biosynthesis in eukaryotic algae.</title>
        <authorList>
            <person name="Hulatt C.J."/>
            <person name="Posewitz M.C."/>
        </authorList>
    </citation>
    <scope>NUCLEOTIDE SEQUENCE</scope>
    <source>
        <strain evidence="5">NIVA-4/92</strain>
    </source>
</reference>
<feature type="region of interest" description="Disordered" evidence="4">
    <location>
        <begin position="1"/>
        <end position="44"/>
    </location>
</feature>
<dbReference type="Gene3D" id="1.25.40.20">
    <property type="entry name" value="Ankyrin repeat-containing domain"/>
    <property type="match status" value="3"/>
</dbReference>
<feature type="compositionally biased region" description="Low complexity" evidence="4">
    <location>
        <begin position="14"/>
        <end position="28"/>
    </location>
</feature>
<comment type="caution">
    <text evidence="5">The sequence shown here is derived from an EMBL/GenBank/DDBJ whole genome shotgun (WGS) entry which is preliminary data.</text>
</comment>
<feature type="repeat" description="ANK" evidence="3">
    <location>
        <begin position="174"/>
        <end position="201"/>
    </location>
</feature>
<dbReference type="SUPFAM" id="SSF48403">
    <property type="entry name" value="Ankyrin repeat"/>
    <property type="match status" value="1"/>
</dbReference>
<dbReference type="AlphaFoldDB" id="A0A8J6CDK5"/>
<dbReference type="InterPro" id="IPR002110">
    <property type="entry name" value="Ankyrin_rpt"/>
</dbReference>
<dbReference type="PANTHER" id="PTHR24166:SF48">
    <property type="entry name" value="PROTEIN VAPYRIN"/>
    <property type="match status" value="1"/>
</dbReference>
<evidence type="ECO:0000313" key="6">
    <source>
        <dbReference type="Proteomes" id="UP000751190"/>
    </source>
</evidence>
<protein>
    <submittedName>
        <fullName evidence="5">Uncharacterized protein</fullName>
    </submittedName>
</protein>
<feature type="region of interest" description="Disordered" evidence="4">
    <location>
        <begin position="656"/>
        <end position="683"/>
    </location>
</feature>
<keyword evidence="1" id="KW-0677">Repeat</keyword>
<evidence type="ECO:0000256" key="3">
    <source>
        <dbReference type="PROSITE-ProRule" id="PRU00023"/>
    </source>
</evidence>
<dbReference type="OrthoDB" id="194358at2759"/>
<dbReference type="Pfam" id="PF12796">
    <property type="entry name" value="Ank_2"/>
    <property type="match status" value="3"/>
</dbReference>
<feature type="repeat" description="ANK" evidence="3">
    <location>
        <begin position="130"/>
        <end position="162"/>
    </location>
</feature>
<sequence length="740" mass="76403">MNPEAAPCVPTAFGEPGAPASEESAAPAHADEWPTEPEPGSLEEVRSAPNYADFEGVIKCVRSAAPVEELTALLAERQVDLSLAMPGSDDWRISYLTALVHEEGIEDASMAQCVALLVKHKADPNAVDGTGRTSLMYAAMRGQRAALQALLEHGADARATLDEGAECASALKCMGRTALELAVEEGHADCVRLLAERGAEVRLPVGRFGPLLLSCLLDRVDCCAALIAAHAAVNDVDKNGFTALMAAADSASARCVRTLLDARASHAAAEPSEGRTALMIAAQGTGGPHRLRWDLPTPPAGGYAECVHALLDAGADADTRSNSSGRCLTALLYAASNGNTAVVRALVARGGQVNGQRHVSSDGLSALALALVVGHEETARVLCASGAYPYSPREPRELLPPLLLGRNAGLADARKAALARMSLWMAARTGWRSPLHFAQQLTPDHARELLRAGADVSLAAVRRSATLADAAAAHDDTAAGQPDASASAETPAELARALIAQLERDGGAADCAEAQGDGTSDCAEAQGDGKSDSAEAQVARIIDAAARPWSPSTHALFPSRARARAVSLLLLGKLVARQYGGANGGVAAFELAWTAHVLPRVIERTLLEPGTRVRLVGLTGSSASALNGQVGTVQCASATEIASGRVPVLIGADASGGTSSARGGATSHGRVARRDSAPKASARRVGVRVHNLAVVRPFQPAPLGALEGGKTPSPEEWAKQWQHGRLYMTGRPGAPGADVA</sequence>
<gene>
    <name evidence="5" type="ORF">KFE25_000497</name>
</gene>
<evidence type="ECO:0000256" key="4">
    <source>
        <dbReference type="SAM" id="MobiDB-lite"/>
    </source>
</evidence>
<dbReference type="PANTHER" id="PTHR24166">
    <property type="entry name" value="ROLLING PEBBLES, ISOFORM B"/>
    <property type="match status" value="1"/>
</dbReference>
<accession>A0A8J6CDK5</accession>
<dbReference type="PROSITE" id="PS50297">
    <property type="entry name" value="ANK_REP_REGION"/>
    <property type="match status" value="2"/>
</dbReference>
<organism evidence="5 6">
    <name type="scientific">Diacronema lutheri</name>
    <name type="common">Unicellular marine alga</name>
    <name type="synonym">Monochrysis lutheri</name>
    <dbReference type="NCBI Taxonomy" id="2081491"/>
    <lineage>
        <taxon>Eukaryota</taxon>
        <taxon>Haptista</taxon>
        <taxon>Haptophyta</taxon>
        <taxon>Pavlovophyceae</taxon>
        <taxon>Pavlovales</taxon>
        <taxon>Pavlovaceae</taxon>
        <taxon>Diacronema</taxon>
    </lineage>
</organism>
<evidence type="ECO:0000256" key="2">
    <source>
        <dbReference type="ARBA" id="ARBA00023043"/>
    </source>
</evidence>
<dbReference type="PROSITE" id="PS50088">
    <property type="entry name" value="ANK_REPEAT"/>
    <property type="match status" value="3"/>
</dbReference>